<evidence type="ECO:0000256" key="1">
    <source>
        <dbReference type="ARBA" id="ARBA00005964"/>
    </source>
</evidence>
<dbReference type="EMBL" id="KV878214">
    <property type="protein sequence ID" value="OJJ32599.1"/>
    <property type="molecule type" value="Genomic_DNA"/>
</dbReference>
<dbReference type="PANTHER" id="PTHR43142:SF8">
    <property type="entry name" value="CARBOXYLIC ESTER HYDROLASE"/>
    <property type="match status" value="1"/>
</dbReference>
<proteinExistence type="inferred from homology"/>
<dbReference type="PROSITE" id="PS00122">
    <property type="entry name" value="CARBOXYLESTERASE_B_1"/>
    <property type="match status" value="1"/>
</dbReference>
<evidence type="ECO:0000259" key="4">
    <source>
        <dbReference type="Pfam" id="PF00135"/>
    </source>
</evidence>
<dbReference type="AlphaFoldDB" id="A0A1L9RCD7"/>
<name>A0A1L9RCD7_ASPWE</name>
<evidence type="ECO:0000313" key="6">
    <source>
        <dbReference type="Proteomes" id="UP000184383"/>
    </source>
</evidence>
<feature type="domain" description="Carboxylesterase type B" evidence="4">
    <location>
        <begin position="20"/>
        <end position="519"/>
    </location>
</feature>
<sequence length="536" mass="60599">MGNIISYQITNCHAELPDKGIIRGLRFDDKSCRFAGIPYALPPTGNLRWRKPQPLPQSHSYSEDGQPFDATQFGPVCHQPNYSASVKKTIPHHTYGEDCLRLNIWTPVKVAGQVNPKWPVMIWFHGGWFQIGDPSQEKAMDPTELISTGGLNAVFVAVGYRLNIFGFLAGSELRDESNGNEVGNYGLWDQRLAMEWVYENISAFGGDPKNITLAGRSAGAYAVQAQTLYDFRGNAASKDFFRRLVMYSNAIPTQPKSPEDCQVQFDELCGYFSISSASSGQEKLQRLREVSAEDLTAAIMKLKHHTFRPVTDGVFIHPGIFEYYRDGSFAEEFKKRGLRIYIGEVANEETLYAVTNGPEANIESLQLQVTNYYPPSTTDRLLQSYAFPKSENKNDWEAVFGRIVSDGQVRAPSRFLVDNLVQHGVDIHDVWRYFIAYRLSFITDKVAPPSFGVSHAMDRPFWNYSIMHGPTAEERQLMGDWIQDLVEFVGGNEEHQFGTQSVDEYKVLTPRGTIEIEKDTRWDELLRLMDVFSGSS</sequence>
<dbReference type="STRING" id="1073089.A0A1L9RCD7"/>
<accession>A0A1L9RCD7</accession>
<dbReference type="InterPro" id="IPR019826">
    <property type="entry name" value="Carboxylesterase_B_AS"/>
</dbReference>
<organism evidence="5 6">
    <name type="scientific">Aspergillus wentii DTO 134E9</name>
    <dbReference type="NCBI Taxonomy" id="1073089"/>
    <lineage>
        <taxon>Eukaryota</taxon>
        <taxon>Fungi</taxon>
        <taxon>Dikarya</taxon>
        <taxon>Ascomycota</taxon>
        <taxon>Pezizomycotina</taxon>
        <taxon>Eurotiomycetes</taxon>
        <taxon>Eurotiomycetidae</taxon>
        <taxon>Eurotiales</taxon>
        <taxon>Aspergillaceae</taxon>
        <taxon>Aspergillus</taxon>
        <taxon>Aspergillus subgen. Cremei</taxon>
    </lineage>
</organism>
<dbReference type="Pfam" id="PF00135">
    <property type="entry name" value="COesterase"/>
    <property type="match status" value="1"/>
</dbReference>
<dbReference type="SUPFAM" id="SSF53474">
    <property type="entry name" value="alpha/beta-Hydrolases"/>
    <property type="match status" value="1"/>
</dbReference>
<dbReference type="GO" id="GO:0016787">
    <property type="term" value="F:hydrolase activity"/>
    <property type="evidence" value="ECO:0007669"/>
    <property type="project" value="UniProtKB-KW"/>
</dbReference>
<dbReference type="Gene3D" id="3.40.50.1820">
    <property type="entry name" value="alpha/beta hydrolase"/>
    <property type="match status" value="1"/>
</dbReference>
<dbReference type="EC" id="3.1.1.-" evidence="3"/>
<evidence type="ECO:0000313" key="5">
    <source>
        <dbReference type="EMBL" id="OJJ32599.1"/>
    </source>
</evidence>
<dbReference type="VEuPathDB" id="FungiDB:ASPWEDRAFT_136873"/>
<keyword evidence="2 3" id="KW-0378">Hydrolase</keyword>
<keyword evidence="6" id="KW-1185">Reference proteome</keyword>
<dbReference type="GeneID" id="63745200"/>
<dbReference type="Proteomes" id="UP000184383">
    <property type="component" value="Unassembled WGS sequence"/>
</dbReference>
<gene>
    <name evidence="5" type="ORF">ASPWEDRAFT_136873</name>
</gene>
<protein>
    <recommendedName>
        <fullName evidence="3">Carboxylic ester hydrolase</fullName>
        <ecNumber evidence="3">3.1.1.-</ecNumber>
    </recommendedName>
</protein>
<comment type="similarity">
    <text evidence="1 3">Belongs to the type-B carboxylesterase/lipase family.</text>
</comment>
<dbReference type="OrthoDB" id="6846267at2759"/>
<reference evidence="6" key="1">
    <citation type="journal article" date="2017" name="Genome Biol.">
        <title>Comparative genomics reveals high biological diversity and specific adaptations in the industrially and medically important fungal genus Aspergillus.</title>
        <authorList>
            <person name="de Vries R.P."/>
            <person name="Riley R."/>
            <person name="Wiebenga A."/>
            <person name="Aguilar-Osorio G."/>
            <person name="Amillis S."/>
            <person name="Uchima C.A."/>
            <person name="Anderluh G."/>
            <person name="Asadollahi M."/>
            <person name="Askin M."/>
            <person name="Barry K."/>
            <person name="Battaglia E."/>
            <person name="Bayram O."/>
            <person name="Benocci T."/>
            <person name="Braus-Stromeyer S.A."/>
            <person name="Caldana C."/>
            <person name="Canovas D."/>
            <person name="Cerqueira G.C."/>
            <person name="Chen F."/>
            <person name="Chen W."/>
            <person name="Choi C."/>
            <person name="Clum A."/>
            <person name="Dos Santos R.A."/>
            <person name="Damasio A.R."/>
            <person name="Diallinas G."/>
            <person name="Emri T."/>
            <person name="Fekete E."/>
            <person name="Flipphi M."/>
            <person name="Freyberg S."/>
            <person name="Gallo A."/>
            <person name="Gournas C."/>
            <person name="Habgood R."/>
            <person name="Hainaut M."/>
            <person name="Harispe M.L."/>
            <person name="Henrissat B."/>
            <person name="Hilden K.S."/>
            <person name="Hope R."/>
            <person name="Hossain A."/>
            <person name="Karabika E."/>
            <person name="Karaffa L."/>
            <person name="Karanyi Z."/>
            <person name="Krasevec N."/>
            <person name="Kuo A."/>
            <person name="Kusch H."/>
            <person name="LaButti K."/>
            <person name="Lagendijk E.L."/>
            <person name="Lapidus A."/>
            <person name="Levasseur A."/>
            <person name="Lindquist E."/>
            <person name="Lipzen A."/>
            <person name="Logrieco A.F."/>
            <person name="MacCabe A."/>
            <person name="Maekelae M.R."/>
            <person name="Malavazi I."/>
            <person name="Melin P."/>
            <person name="Meyer V."/>
            <person name="Mielnichuk N."/>
            <person name="Miskei M."/>
            <person name="Molnar A.P."/>
            <person name="Mule G."/>
            <person name="Ngan C.Y."/>
            <person name="Orejas M."/>
            <person name="Orosz E."/>
            <person name="Ouedraogo J.P."/>
            <person name="Overkamp K.M."/>
            <person name="Park H.-S."/>
            <person name="Perrone G."/>
            <person name="Piumi F."/>
            <person name="Punt P.J."/>
            <person name="Ram A.F."/>
            <person name="Ramon A."/>
            <person name="Rauscher S."/>
            <person name="Record E."/>
            <person name="Riano-Pachon D.M."/>
            <person name="Robert V."/>
            <person name="Roehrig J."/>
            <person name="Ruller R."/>
            <person name="Salamov A."/>
            <person name="Salih N.S."/>
            <person name="Samson R.A."/>
            <person name="Sandor E."/>
            <person name="Sanguinetti M."/>
            <person name="Schuetze T."/>
            <person name="Sepcic K."/>
            <person name="Shelest E."/>
            <person name="Sherlock G."/>
            <person name="Sophianopoulou V."/>
            <person name="Squina F.M."/>
            <person name="Sun H."/>
            <person name="Susca A."/>
            <person name="Todd R.B."/>
            <person name="Tsang A."/>
            <person name="Unkles S.E."/>
            <person name="van de Wiele N."/>
            <person name="van Rossen-Uffink D."/>
            <person name="Oliveira J.V."/>
            <person name="Vesth T.C."/>
            <person name="Visser J."/>
            <person name="Yu J.-H."/>
            <person name="Zhou M."/>
            <person name="Andersen M.R."/>
            <person name="Archer D.B."/>
            <person name="Baker S.E."/>
            <person name="Benoit I."/>
            <person name="Brakhage A.A."/>
            <person name="Braus G.H."/>
            <person name="Fischer R."/>
            <person name="Frisvad J.C."/>
            <person name="Goldman G.H."/>
            <person name="Houbraken J."/>
            <person name="Oakley B."/>
            <person name="Pocsi I."/>
            <person name="Scazzocchio C."/>
            <person name="Seiboth B."/>
            <person name="vanKuyk P.A."/>
            <person name="Wortman J."/>
            <person name="Dyer P.S."/>
            <person name="Grigoriev I.V."/>
        </authorList>
    </citation>
    <scope>NUCLEOTIDE SEQUENCE [LARGE SCALE GENOMIC DNA]</scope>
    <source>
        <strain evidence="6">DTO 134E9</strain>
    </source>
</reference>
<evidence type="ECO:0000256" key="3">
    <source>
        <dbReference type="RuleBase" id="RU361235"/>
    </source>
</evidence>
<dbReference type="InterPro" id="IPR029058">
    <property type="entry name" value="AB_hydrolase_fold"/>
</dbReference>
<evidence type="ECO:0000256" key="2">
    <source>
        <dbReference type="ARBA" id="ARBA00022801"/>
    </source>
</evidence>
<dbReference type="InterPro" id="IPR002018">
    <property type="entry name" value="CarbesteraseB"/>
</dbReference>
<dbReference type="RefSeq" id="XP_040686276.1">
    <property type="nucleotide sequence ID" value="XM_040829352.1"/>
</dbReference>
<dbReference type="PANTHER" id="PTHR43142">
    <property type="entry name" value="CARBOXYLIC ESTER HYDROLASE"/>
    <property type="match status" value="1"/>
</dbReference>